<organism evidence="2">
    <name type="scientific">Trypanosoma congolense (strain IL3000)</name>
    <dbReference type="NCBI Taxonomy" id="1068625"/>
    <lineage>
        <taxon>Eukaryota</taxon>
        <taxon>Discoba</taxon>
        <taxon>Euglenozoa</taxon>
        <taxon>Kinetoplastea</taxon>
        <taxon>Metakinetoplastina</taxon>
        <taxon>Trypanosomatida</taxon>
        <taxon>Trypanosomatidae</taxon>
        <taxon>Trypanosoma</taxon>
        <taxon>Nannomonas</taxon>
    </lineage>
</organism>
<dbReference type="VEuPathDB" id="TriTrypDB:TcIL3000_10_4930"/>
<dbReference type="AlphaFoldDB" id="G0UWG4"/>
<reference evidence="2" key="1">
    <citation type="journal article" date="2012" name="Proc. Natl. Acad. Sci. U.S.A.">
        <title>Antigenic diversity is generated by distinct evolutionary mechanisms in African trypanosome species.</title>
        <authorList>
            <person name="Jackson A.P."/>
            <person name="Berry A."/>
            <person name="Aslett M."/>
            <person name="Allison H.C."/>
            <person name="Burton P."/>
            <person name="Vavrova-Anderson J."/>
            <person name="Brown R."/>
            <person name="Browne H."/>
            <person name="Corton N."/>
            <person name="Hauser H."/>
            <person name="Gamble J."/>
            <person name="Gilderthorp R."/>
            <person name="Marcello L."/>
            <person name="McQuillan J."/>
            <person name="Otto T.D."/>
            <person name="Quail M.A."/>
            <person name="Sanders M.J."/>
            <person name="van Tonder A."/>
            <person name="Ginger M.L."/>
            <person name="Field M.C."/>
            <person name="Barry J.D."/>
            <person name="Hertz-Fowler C."/>
            <person name="Berriman M."/>
        </authorList>
    </citation>
    <scope>NUCLEOTIDE SEQUENCE</scope>
    <source>
        <strain evidence="2">IL3000</strain>
    </source>
</reference>
<evidence type="ECO:0000313" key="2">
    <source>
        <dbReference type="EMBL" id="CCC93730.1"/>
    </source>
</evidence>
<dbReference type="EMBL" id="HE575323">
    <property type="protein sequence ID" value="CCC93730.1"/>
    <property type="molecule type" value="Genomic_DNA"/>
</dbReference>
<accession>G0UWG4</accession>
<gene>
    <name evidence="2" type="ORF">TCIL3000_10_4930</name>
</gene>
<name>G0UWG4_TRYCI</name>
<protein>
    <submittedName>
        <fullName evidence="2">Uncharacterized protein</fullName>
    </submittedName>
</protein>
<feature type="region of interest" description="Disordered" evidence="1">
    <location>
        <begin position="44"/>
        <end position="74"/>
    </location>
</feature>
<proteinExistence type="predicted"/>
<evidence type="ECO:0000256" key="1">
    <source>
        <dbReference type="SAM" id="MobiDB-lite"/>
    </source>
</evidence>
<sequence length="471" mass="51111">MRKLHLPTFTEPLLAPKPAVVAPLMFRHRKCHSEGETNLSIAKISSSSTLRSSEEKPPVGGKAMRQPSGKGSDAMSVLTGIFKTNPSALRLHREMTICIANGEADRASDLASVLAGVVKRVLQRNPGEQVCAGGSGSVAAEASPANLMSKPTEAMPIMNEEHAEFLVSNVLRGVSFTGSQQSEQRPGVTHVDSLGVALRGANHHSWSHLPFWKDPGALRLTVLESAFEMTLGDDNDHPLRPGSAEAEEFEKRQMALLDVYLTREQKKWERQKGAIARVLVSTAKRLGLTPEEIHAAQQAECEVGVSQGSGRLNVLKQCNIIVRGEVPEMAELQMKDSGAGSVHAFAAEELEVLVKRMNERGAPLSQHDKDLAMFELVMSKSKMRYVVGLHRELQLALDEAVALKKAKVGGESVSGSTFFVDAALKALNKVAPDGTEESAEDVECIEVISAPVLPFTFMLKMCLWFDPPIPM</sequence>